<dbReference type="Gene3D" id="2.170.150.20">
    <property type="entry name" value="Peptide methionine sulfoxide reductase"/>
    <property type="match status" value="1"/>
</dbReference>
<feature type="chain" id="PRO_5002666152" description="Peptide methionine sulfoxide reductase MsrA" evidence="8">
    <location>
        <begin position="28"/>
        <end position="430"/>
    </location>
</feature>
<proteinExistence type="inferred from homology"/>
<dbReference type="InterPro" id="IPR002579">
    <property type="entry name" value="Met_Sox_Rdtase_MsrB_dom"/>
</dbReference>
<dbReference type="Gene3D" id="3.30.1060.10">
    <property type="entry name" value="Peptide methionine sulphoxide reductase MsrA"/>
    <property type="match status" value="1"/>
</dbReference>
<dbReference type="HOGENOM" id="CLU_031040_1_0_6"/>
<dbReference type="PANTHER" id="PTHR43774">
    <property type="entry name" value="PEPTIDE METHIONINE SULFOXIDE REDUCTASE"/>
    <property type="match status" value="1"/>
</dbReference>
<dbReference type="GO" id="GO:0033744">
    <property type="term" value="F:L-methionine:thioredoxin-disulfide S-oxidoreductase activity"/>
    <property type="evidence" value="ECO:0007669"/>
    <property type="project" value="RHEA"/>
</dbReference>
<name>A4CC21_9GAMM</name>
<evidence type="ECO:0000313" key="11">
    <source>
        <dbReference type="Proteomes" id="UP000006201"/>
    </source>
</evidence>
<evidence type="ECO:0000256" key="6">
    <source>
        <dbReference type="ARBA" id="ARBA00048782"/>
    </source>
</evidence>
<dbReference type="RefSeq" id="WP_009839740.1">
    <property type="nucleotide sequence ID" value="NZ_CH959301.1"/>
</dbReference>
<dbReference type="Pfam" id="PF01641">
    <property type="entry name" value="SelR"/>
    <property type="match status" value="1"/>
</dbReference>
<evidence type="ECO:0000256" key="3">
    <source>
        <dbReference type="ARBA" id="ARBA00024679"/>
    </source>
</evidence>
<dbReference type="GO" id="GO:0033743">
    <property type="term" value="F:peptide-methionine (R)-S-oxide reductase activity"/>
    <property type="evidence" value="ECO:0007669"/>
    <property type="project" value="UniProtKB-EC"/>
</dbReference>
<dbReference type="HAMAP" id="MF_01401">
    <property type="entry name" value="MsrA"/>
    <property type="match status" value="1"/>
</dbReference>
<feature type="active site" evidence="7">
    <location>
        <position position="48"/>
    </location>
</feature>
<reference evidence="10 11" key="1">
    <citation type="submission" date="2006-02" db="EMBL/GenBank/DDBJ databases">
        <authorList>
            <person name="Moran M.A."/>
            <person name="Kjelleberg S."/>
            <person name="Egan S."/>
            <person name="Saunders N."/>
            <person name="Thomas T."/>
            <person name="Ferriera S."/>
            <person name="Johnson J."/>
            <person name="Kravitz S."/>
            <person name="Halpern A."/>
            <person name="Remington K."/>
            <person name="Beeson K."/>
            <person name="Tran B."/>
            <person name="Rogers Y.-H."/>
            <person name="Friedman R."/>
            <person name="Venter J.C."/>
        </authorList>
    </citation>
    <scope>NUCLEOTIDE SEQUENCE [LARGE SCALE GENOMIC DNA]</scope>
    <source>
        <strain evidence="10 11">D2</strain>
    </source>
</reference>
<dbReference type="eggNOG" id="COG0225">
    <property type="taxonomic scope" value="Bacteria"/>
</dbReference>
<feature type="signal peptide" evidence="8">
    <location>
        <begin position="1"/>
        <end position="27"/>
    </location>
</feature>
<dbReference type="SUPFAM" id="SSF55068">
    <property type="entry name" value="Peptide methionine sulfoxide reductase"/>
    <property type="match status" value="1"/>
</dbReference>
<dbReference type="InterPro" id="IPR002569">
    <property type="entry name" value="Met_Sox_Rdtase_MsrA_dom"/>
</dbReference>
<dbReference type="STRING" id="87626.PTD2_18840"/>
<dbReference type="PROSITE" id="PS51790">
    <property type="entry name" value="MSRB"/>
    <property type="match status" value="1"/>
</dbReference>
<evidence type="ECO:0000259" key="9">
    <source>
        <dbReference type="PROSITE" id="PS51790"/>
    </source>
</evidence>
<comment type="catalytic activity">
    <reaction evidence="6 7">
        <text>[thioredoxin]-disulfide + L-methionine + H2O = L-methionine (S)-S-oxide + [thioredoxin]-dithiol</text>
        <dbReference type="Rhea" id="RHEA:19993"/>
        <dbReference type="Rhea" id="RHEA-COMP:10698"/>
        <dbReference type="Rhea" id="RHEA-COMP:10700"/>
        <dbReference type="ChEBI" id="CHEBI:15377"/>
        <dbReference type="ChEBI" id="CHEBI:29950"/>
        <dbReference type="ChEBI" id="CHEBI:50058"/>
        <dbReference type="ChEBI" id="CHEBI:57844"/>
        <dbReference type="ChEBI" id="CHEBI:58772"/>
        <dbReference type="EC" id="1.8.4.11"/>
    </reaction>
</comment>
<evidence type="ECO:0000256" key="1">
    <source>
        <dbReference type="ARBA" id="ARBA00023002"/>
    </source>
</evidence>
<comment type="similarity">
    <text evidence="7">Belongs to the MsrA Met sulfoxide reductase family.</text>
</comment>
<comment type="function">
    <text evidence="3 7">Has an important function as a repair enzyme for proteins that have been inactivated by oxidation. Catalyzes the reversible oxidation-reduction of methionine sulfoxide in proteins to methionine.</text>
</comment>
<protein>
    <recommendedName>
        <fullName evidence="7">Peptide methionine sulfoxide reductase MsrA</fullName>
        <shortName evidence="7">Protein-methionine-S-oxide reductase</shortName>
        <ecNumber evidence="7">1.8.4.11</ecNumber>
    </recommendedName>
    <alternativeName>
        <fullName evidence="7">Peptide-methionine (S)-S-oxide reductase</fullName>
        <shortName evidence="7">Peptide Met(O) reductase</shortName>
    </alternativeName>
</protein>
<gene>
    <name evidence="7" type="primary">msrA</name>
    <name evidence="10" type="ORF">PTD2_18840</name>
</gene>
<dbReference type="eggNOG" id="COG0526">
    <property type="taxonomic scope" value="Bacteria"/>
</dbReference>
<dbReference type="GO" id="GO:0008113">
    <property type="term" value="F:peptide-methionine (S)-S-oxide reductase activity"/>
    <property type="evidence" value="ECO:0007669"/>
    <property type="project" value="UniProtKB-UniRule"/>
</dbReference>
<dbReference type="NCBIfam" id="TIGR00401">
    <property type="entry name" value="msrA"/>
    <property type="match status" value="1"/>
</dbReference>
<accession>A4CC21</accession>
<evidence type="ECO:0000256" key="5">
    <source>
        <dbReference type="ARBA" id="ARBA00048488"/>
    </source>
</evidence>
<dbReference type="InterPro" id="IPR011057">
    <property type="entry name" value="Mss4-like_sf"/>
</dbReference>
<dbReference type="OrthoDB" id="4174719at2"/>
<dbReference type="eggNOG" id="COG0229">
    <property type="taxonomic scope" value="Bacteria"/>
</dbReference>
<keyword evidence="2" id="KW-0511">Multifunctional enzyme</keyword>
<evidence type="ECO:0000256" key="7">
    <source>
        <dbReference type="HAMAP-Rule" id="MF_01401"/>
    </source>
</evidence>
<keyword evidence="1 7" id="KW-0560">Oxidoreductase</keyword>
<dbReference type="EC" id="1.8.4.11" evidence="7"/>
<dbReference type="SUPFAM" id="SSF51316">
    <property type="entry name" value="Mss4-like"/>
    <property type="match status" value="1"/>
</dbReference>
<evidence type="ECO:0000256" key="2">
    <source>
        <dbReference type="ARBA" id="ARBA00023268"/>
    </source>
</evidence>
<dbReference type="SUPFAM" id="SSF52833">
    <property type="entry name" value="Thioredoxin-like"/>
    <property type="match status" value="1"/>
</dbReference>
<dbReference type="InterPro" id="IPR036249">
    <property type="entry name" value="Thioredoxin-like_sf"/>
</dbReference>
<feature type="domain" description="MsrB" evidence="9">
    <location>
        <begin position="304"/>
        <end position="426"/>
    </location>
</feature>
<dbReference type="Pfam" id="PF13098">
    <property type="entry name" value="Thioredoxin_2"/>
    <property type="match status" value="1"/>
</dbReference>
<evidence type="ECO:0000256" key="4">
    <source>
        <dbReference type="ARBA" id="ARBA00047806"/>
    </source>
</evidence>
<keyword evidence="11" id="KW-1185">Reference proteome</keyword>
<dbReference type="Proteomes" id="UP000006201">
    <property type="component" value="Unassembled WGS sequence"/>
</dbReference>
<dbReference type="AlphaFoldDB" id="A4CC21"/>
<dbReference type="Gene3D" id="3.40.30.10">
    <property type="entry name" value="Glutaredoxin"/>
    <property type="match status" value="1"/>
</dbReference>
<evidence type="ECO:0000313" key="10">
    <source>
        <dbReference type="EMBL" id="EAR27908.1"/>
    </source>
</evidence>
<comment type="catalytic activity">
    <reaction evidence="5">
        <text>L-methionyl-[protein] + [thioredoxin]-disulfide + H2O = L-methionyl-(R)-S-oxide-[protein] + [thioredoxin]-dithiol</text>
        <dbReference type="Rhea" id="RHEA:24164"/>
        <dbReference type="Rhea" id="RHEA-COMP:10698"/>
        <dbReference type="Rhea" id="RHEA-COMP:10700"/>
        <dbReference type="Rhea" id="RHEA-COMP:12313"/>
        <dbReference type="Rhea" id="RHEA-COMP:12314"/>
        <dbReference type="ChEBI" id="CHEBI:15377"/>
        <dbReference type="ChEBI" id="CHEBI:16044"/>
        <dbReference type="ChEBI" id="CHEBI:29950"/>
        <dbReference type="ChEBI" id="CHEBI:45764"/>
        <dbReference type="ChEBI" id="CHEBI:50058"/>
        <dbReference type="EC" id="1.8.4.12"/>
    </reaction>
</comment>
<sequence length="430" mass="47895">MILINKKKYGLLAAYFVTALLSFTISAKEQTSMAATAHIEKVVLGAGCFWGAEKRYQNIPGVIDAVSGYADGNVAANYRTITQAKYKNDPNNHAEVVEVTFNSNEISLTKILESFFEGHDPTQLNRQGNDIGTQYRSTILTTSPQQLSIAQAIKTRYQTLLSQAGYGEIKTNIKPLETFFPAENYHQDYLVKNPNGYCPDHSTGVKFAPSTDEKSVRQNAALLQGKHIVIVESAGYCPYCEKLKKDVLNDYQGSIALHFRFANELDGLNIQTPTWATPTILFIEDGQEVMGRQGYLDSGQFYRLLGLFKLGKSEAFNVAFDEGTDGRFCKEYEIFKNTPDGVFIDKLSGAPLFDTKDRFNSGTGWLSFTQAVPDSVIERADNRFGMQRVELRSKTSGIHLGHVFEDGPNGARRFCINATVLEFVARKNID</sequence>
<comment type="catalytic activity">
    <reaction evidence="4 7">
        <text>L-methionyl-[protein] + [thioredoxin]-disulfide + H2O = L-methionyl-(S)-S-oxide-[protein] + [thioredoxin]-dithiol</text>
        <dbReference type="Rhea" id="RHEA:14217"/>
        <dbReference type="Rhea" id="RHEA-COMP:10698"/>
        <dbReference type="Rhea" id="RHEA-COMP:10700"/>
        <dbReference type="Rhea" id="RHEA-COMP:12313"/>
        <dbReference type="Rhea" id="RHEA-COMP:12315"/>
        <dbReference type="ChEBI" id="CHEBI:15377"/>
        <dbReference type="ChEBI" id="CHEBI:16044"/>
        <dbReference type="ChEBI" id="CHEBI:29950"/>
        <dbReference type="ChEBI" id="CHEBI:44120"/>
        <dbReference type="ChEBI" id="CHEBI:50058"/>
        <dbReference type="EC" id="1.8.4.11"/>
    </reaction>
</comment>
<dbReference type="PANTHER" id="PTHR43774:SF1">
    <property type="entry name" value="PEPTIDE METHIONINE SULFOXIDE REDUCTASE MSRA 2"/>
    <property type="match status" value="1"/>
</dbReference>
<dbReference type="InterPro" id="IPR036509">
    <property type="entry name" value="Met_Sox_Rdtase_MsrA_sf"/>
</dbReference>
<dbReference type="Pfam" id="PF01625">
    <property type="entry name" value="PMSR"/>
    <property type="match status" value="1"/>
</dbReference>
<keyword evidence="8" id="KW-0732">Signal</keyword>
<evidence type="ECO:0000256" key="8">
    <source>
        <dbReference type="SAM" id="SignalP"/>
    </source>
</evidence>
<dbReference type="EMBL" id="AAOH01000005">
    <property type="protein sequence ID" value="EAR27908.1"/>
    <property type="molecule type" value="Genomic_DNA"/>
</dbReference>
<dbReference type="InterPro" id="IPR012336">
    <property type="entry name" value="Thioredoxin-like_fold"/>
</dbReference>
<comment type="caution">
    <text evidence="10">The sequence shown here is derived from an EMBL/GenBank/DDBJ whole genome shotgun (WGS) entry which is preliminary data.</text>
</comment>
<organism evidence="10 11">
    <name type="scientific">Pseudoalteromonas tunicata D2</name>
    <dbReference type="NCBI Taxonomy" id="87626"/>
    <lineage>
        <taxon>Bacteria</taxon>
        <taxon>Pseudomonadati</taxon>
        <taxon>Pseudomonadota</taxon>
        <taxon>Gammaproteobacteria</taxon>
        <taxon>Alteromonadales</taxon>
        <taxon>Pseudoalteromonadaceae</taxon>
        <taxon>Pseudoalteromonas</taxon>
    </lineage>
</organism>